<dbReference type="PANTHER" id="PTHR30250:SF11">
    <property type="entry name" value="O-ANTIGEN TRANSPORTER-RELATED"/>
    <property type="match status" value="1"/>
</dbReference>
<evidence type="ECO:0000256" key="5">
    <source>
        <dbReference type="ARBA" id="ARBA00023136"/>
    </source>
</evidence>
<evidence type="ECO:0000256" key="2">
    <source>
        <dbReference type="ARBA" id="ARBA00022475"/>
    </source>
</evidence>
<name>A0A4S8NNT7_9ACTN</name>
<dbReference type="GO" id="GO:0005886">
    <property type="term" value="C:plasma membrane"/>
    <property type="evidence" value="ECO:0007669"/>
    <property type="project" value="UniProtKB-SubCell"/>
</dbReference>
<proteinExistence type="predicted"/>
<sequence length="415" mass="43097">MTIAAPASGGRILRLLRSTAGIAIAMAVMNIGTYAFQMVAARMLGPAQYGAVASMLALLMVLSVLQLGLQATAARRISAAPGDVAAIEQTVLTTTWWAAGLLGLVALAAAPAVWHLLRLDGLAPAVLLALCVVPVTVMGGQAGVLQGERRWLPLSLVYVAVGLPRVALGVAFLIVSPSETSAMLAVLLASWVPVAVGSWTLRRRPRPVTVAHEQHERRDLMKETLTSSVALLAFIALSNLDVVVARGALDEHDAGLYAGGLIVTKAVLFLPQFAVVVLFPSMSTDGESRGAVLKGLTFLGGIGAAAVVATYVLADLALVFIGGDEYGEVRDLLWLFAVLGALLAVLQLLVYAGLARRGRATKYLVAVGVVVMISAGSTAGDPTALATMVAVVDAVLLAVLLTLQLVRHRREAADA</sequence>
<dbReference type="OrthoDB" id="5140599at2"/>
<feature type="transmembrane region" description="Helical" evidence="6">
    <location>
        <begin position="255"/>
        <end position="279"/>
    </location>
</feature>
<feature type="transmembrane region" description="Helical" evidence="6">
    <location>
        <begin position="385"/>
        <end position="406"/>
    </location>
</feature>
<dbReference type="Pfam" id="PF01943">
    <property type="entry name" value="Polysacc_synt"/>
    <property type="match status" value="1"/>
</dbReference>
<protein>
    <submittedName>
        <fullName evidence="7">Lipopolysaccharide biosynthesis protein</fullName>
    </submittedName>
</protein>
<feature type="transmembrane region" description="Helical" evidence="6">
    <location>
        <begin position="291"/>
        <end position="312"/>
    </location>
</feature>
<evidence type="ECO:0000313" key="8">
    <source>
        <dbReference type="Proteomes" id="UP000307087"/>
    </source>
</evidence>
<feature type="transmembrane region" description="Helical" evidence="6">
    <location>
        <begin position="47"/>
        <end position="69"/>
    </location>
</feature>
<dbReference type="PANTHER" id="PTHR30250">
    <property type="entry name" value="PST FAMILY PREDICTED COLANIC ACID TRANSPORTER"/>
    <property type="match status" value="1"/>
</dbReference>
<feature type="transmembrane region" description="Helical" evidence="6">
    <location>
        <begin position="225"/>
        <end position="249"/>
    </location>
</feature>
<dbReference type="Proteomes" id="UP000307087">
    <property type="component" value="Unassembled WGS sequence"/>
</dbReference>
<feature type="transmembrane region" description="Helical" evidence="6">
    <location>
        <begin position="181"/>
        <end position="201"/>
    </location>
</feature>
<keyword evidence="4 6" id="KW-1133">Transmembrane helix</keyword>
<dbReference type="RefSeq" id="WP_136561307.1">
    <property type="nucleotide sequence ID" value="NZ_BAABLS010000002.1"/>
</dbReference>
<evidence type="ECO:0000256" key="6">
    <source>
        <dbReference type="SAM" id="Phobius"/>
    </source>
</evidence>
<dbReference type="EMBL" id="STGW01000001">
    <property type="protein sequence ID" value="THV18593.1"/>
    <property type="molecule type" value="Genomic_DNA"/>
</dbReference>
<dbReference type="InterPro" id="IPR002797">
    <property type="entry name" value="Polysacc_synth"/>
</dbReference>
<feature type="transmembrane region" description="Helical" evidence="6">
    <location>
        <begin position="96"/>
        <end position="117"/>
    </location>
</feature>
<keyword evidence="8" id="KW-1185">Reference proteome</keyword>
<gene>
    <name evidence="7" type="ORF">E9934_03005</name>
</gene>
<dbReference type="InterPro" id="IPR050833">
    <property type="entry name" value="Poly_Biosynth_Transport"/>
</dbReference>
<organism evidence="7 8">
    <name type="scientific">Nocardioides caeni</name>
    <dbReference type="NCBI Taxonomy" id="574700"/>
    <lineage>
        <taxon>Bacteria</taxon>
        <taxon>Bacillati</taxon>
        <taxon>Actinomycetota</taxon>
        <taxon>Actinomycetes</taxon>
        <taxon>Propionibacteriales</taxon>
        <taxon>Nocardioidaceae</taxon>
        <taxon>Nocardioides</taxon>
    </lineage>
</organism>
<evidence type="ECO:0000256" key="1">
    <source>
        <dbReference type="ARBA" id="ARBA00004651"/>
    </source>
</evidence>
<feature type="transmembrane region" description="Helical" evidence="6">
    <location>
        <begin position="363"/>
        <end position="379"/>
    </location>
</feature>
<accession>A0A4S8NNT7</accession>
<comment type="caution">
    <text evidence="7">The sequence shown here is derived from an EMBL/GenBank/DDBJ whole genome shotgun (WGS) entry which is preliminary data.</text>
</comment>
<reference evidence="7 8" key="1">
    <citation type="journal article" date="2009" name="Int. J. Syst. Evol. Microbiol.">
        <title>Nocardioides caeni sp. nov., isolated from wastewater.</title>
        <authorList>
            <person name="Yoon J.H."/>
            <person name="Kang S.J."/>
            <person name="Park S."/>
            <person name="Kim W."/>
            <person name="Oh T.K."/>
        </authorList>
    </citation>
    <scope>NUCLEOTIDE SEQUENCE [LARGE SCALE GENOMIC DNA]</scope>
    <source>
        <strain evidence="7 8">DSM 23134</strain>
    </source>
</reference>
<evidence type="ECO:0000256" key="3">
    <source>
        <dbReference type="ARBA" id="ARBA00022692"/>
    </source>
</evidence>
<evidence type="ECO:0000313" key="7">
    <source>
        <dbReference type="EMBL" id="THV18593.1"/>
    </source>
</evidence>
<feature type="transmembrane region" description="Helical" evidence="6">
    <location>
        <begin position="20"/>
        <end position="41"/>
    </location>
</feature>
<keyword evidence="3 6" id="KW-0812">Transmembrane</keyword>
<evidence type="ECO:0000256" key="4">
    <source>
        <dbReference type="ARBA" id="ARBA00022989"/>
    </source>
</evidence>
<keyword evidence="5 6" id="KW-0472">Membrane</keyword>
<feature type="transmembrane region" description="Helical" evidence="6">
    <location>
        <begin position="156"/>
        <end position="175"/>
    </location>
</feature>
<feature type="transmembrane region" description="Helical" evidence="6">
    <location>
        <begin position="332"/>
        <end position="351"/>
    </location>
</feature>
<keyword evidence="2" id="KW-1003">Cell membrane</keyword>
<feature type="transmembrane region" description="Helical" evidence="6">
    <location>
        <begin position="123"/>
        <end position="144"/>
    </location>
</feature>
<dbReference type="AlphaFoldDB" id="A0A4S8NNT7"/>
<comment type="subcellular location">
    <subcellularLocation>
        <location evidence="1">Cell membrane</location>
        <topology evidence="1">Multi-pass membrane protein</topology>
    </subcellularLocation>
</comment>